<protein>
    <recommendedName>
        <fullName evidence="5">DBF4-type domain-containing protein</fullName>
    </recommendedName>
</protein>
<organism evidence="6 7">
    <name type="scientific">Bonamia ostreae</name>
    <dbReference type="NCBI Taxonomy" id="126728"/>
    <lineage>
        <taxon>Eukaryota</taxon>
        <taxon>Sar</taxon>
        <taxon>Rhizaria</taxon>
        <taxon>Endomyxa</taxon>
        <taxon>Ascetosporea</taxon>
        <taxon>Haplosporida</taxon>
        <taxon>Bonamia</taxon>
    </lineage>
</organism>
<dbReference type="PROSITE" id="PS51265">
    <property type="entry name" value="ZF_DBF4"/>
    <property type="match status" value="1"/>
</dbReference>
<dbReference type="InterPro" id="IPR038545">
    <property type="entry name" value="Znf_DBF_sf"/>
</dbReference>
<evidence type="ECO:0000259" key="5">
    <source>
        <dbReference type="PROSITE" id="PS51265"/>
    </source>
</evidence>
<evidence type="ECO:0000313" key="7">
    <source>
        <dbReference type="Proteomes" id="UP001439008"/>
    </source>
</evidence>
<keyword evidence="1" id="KW-0479">Metal-binding</keyword>
<evidence type="ECO:0000313" key="6">
    <source>
        <dbReference type="EMBL" id="MES1921087.1"/>
    </source>
</evidence>
<dbReference type="SMART" id="SM00586">
    <property type="entry name" value="ZnF_DBF"/>
    <property type="match status" value="1"/>
</dbReference>
<gene>
    <name evidence="6" type="ORF">MHBO_002674</name>
</gene>
<keyword evidence="3" id="KW-0862">Zinc</keyword>
<evidence type="ECO:0000256" key="4">
    <source>
        <dbReference type="PROSITE-ProRule" id="PRU00600"/>
    </source>
</evidence>
<accession>A0ABV2AN59</accession>
<sequence>MGIIVHVSDFENIGIIDFYVLRRAKEHGEMVSKINSGRDKTALCSLRSKAIISKIRKIDKKKSEVENAELKKVINRKIAVMTLSELSEIIQNFKKSFSKSVVNAKRLNLKETHFISLNSVDKKFEPIIKIFRKDRNGNCTTPKIYEKAKNCIFLNPERKKSNRKRAQKVGYCEICNVSFVKIETHLKSSGHLKQLTKSKFYEKLDNVLNKF</sequence>
<dbReference type="Proteomes" id="UP001439008">
    <property type="component" value="Unassembled WGS sequence"/>
</dbReference>
<evidence type="ECO:0000256" key="3">
    <source>
        <dbReference type="ARBA" id="ARBA00022833"/>
    </source>
</evidence>
<dbReference type="InterPro" id="IPR006572">
    <property type="entry name" value="Znf_DBF"/>
</dbReference>
<reference evidence="6 7" key="1">
    <citation type="journal article" date="2024" name="BMC Biol.">
        <title>Comparative genomics of Ascetosporea gives new insight into the evolutionary basis for animal parasitism in Rhizaria.</title>
        <authorList>
            <person name="Hiltunen Thoren M."/>
            <person name="Onut-Brannstrom I."/>
            <person name="Alfjorden A."/>
            <person name="Peckova H."/>
            <person name="Swords F."/>
            <person name="Hooper C."/>
            <person name="Holzer A.S."/>
            <person name="Bass D."/>
            <person name="Burki F."/>
        </authorList>
    </citation>
    <scope>NUCLEOTIDE SEQUENCE [LARGE SCALE GENOMIC DNA]</scope>
    <source>
        <strain evidence="6">20-A016</strain>
    </source>
</reference>
<keyword evidence="7" id="KW-1185">Reference proteome</keyword>
<comment type="caution">
    <text evidence="6">The sequence shown here is derived from an EMBL/GenBank/DDBJ whole genome shotgun (WGS) entry which is preliminary data.</text>
</comment>
<feature type="domain" description="DBF4-type" evidence="5">
    <location>
        <begin position="165"/>
        <end position="211"/>
    </location>
</feature>
<evidence type="ECO:0000256" key="1">
    <source>
        <dbReference type="ARBA" id="ARBA00022723"/>
    </source>
</evidence>
<evidence type="ECO:0000256" key="2">
    <source>
        <dbReference type="ARBA" id="ARBA00022771"/>
    </source>
</evidence>
<dbReference type="Gene3D" id="6.10.250.3410">
    <property type="entry name" value="DBF zinc finger"/>
    <property type="match status" value="1"/>
</dbReference>
<dbReference type="Pfam" id="PF07535">
    <property type="entry name" value="zf-DBF"/>
    <property type="match status" value="1"/>
</dbReference>
<proteinExistence type="predicted"/>
<dbReference type="EMBL" id="JBDODL010001071">
    <property type="protein sequence ID" value="MES1921087.1"/>
    <property type="molecule type" value="Genomic_DNA"/>
</dbReference>
<keyword evidence="2 4" id="KW-0863">Zinc-finger</keyword>
<name>A0ABV2AN59_9EUKA</name>